<evidence type="ECO:0000256" key="1">
    <source>
        <dbReference type="SAM" id="MobiDB-lite"/>
    </source>
</evidence>
<dbReference type="OrthoDB" id="9906160at2"/>
<accession>A0A3S0XNA4</accession>
<evidence type="ECO:0000313" key="2">
    <source>
        <dbReference type="EMBL" id="RUQ72094.1"/>
    </source>
</evidence>
<proteinExistence type="predicted"/>
<gene>
    <name evidence="2" type="ORF">EJ913_11055</name>
</gene>
<dbReference type="Proteomes" id="UP000280346">
    <property type="component" value="Unassembled WGS sequence"/>
</dbReference>
<dbReference type="EMBL" id="RZIJ01000007">
    <property type="protein sequence ID" value="RUQ72094.1"/>
    <property type="molecule type" value="Genomic_DNA"/>
</dbReference>
<feature type="region of interest" description="Disordered" evidence="1">
    <location>
        <begin position="97"/>
        <end position="124"/>
    </location>
</feature>
<dbReference type="AlphaFoldDB" id="A0A3S0XNA4"/>
<keyword evidence="3" id="KW-1185">Reference proteome</keyword>
<reference evidence="2 3" key="1">
    <citation type="submission" date="2018-12" db="EMBL/GenBank/DDBJ databases">
        <authorList>
            <person name="Yang Y."/>
        </authorList>
    </citation>
    <scope>NUCLEOTIDE SEQUENCE [LARGE SCALE GENOMIC DNA]</scope>
    <source>
        <strain evidence="2 3">GSF71</strain>
    </source>
</reference>
<protein>
    <submittedName>
        <fullName evidence="2">Uncharacterized protein</fullName>
    </submittedName>
</protein>
<dbReference type="RefSeq" id="WP_126997714.1">
    <property type="nucleotide sequence ID" value="NZ_CP173192.1"/>
</dbReference>
<evidence type="ECO:0000313" key="3">
    <source>
        <dbReference type="Proteomes" id="UP000280346"/>
    </source>
</evidence>
<comment type="caution">
    <text evidence="2">The sequence shown here is derived from an EMBL/GenBank/DDBJ whole genome shotgun (WGS) entry which is preliminary data.</text>
</comment>
<sequence>MHINDSMRTARGASNPIGPGGLVNACLRGVSVAEAEQILAKVWQRIEEHGAETPNLRFDFGRDGQIDIGFSFPNPTIAALILGDLTSSGFPGLQKETARTGHERNGYREMAGLGGHRCGPPDWS</sequence>
<name>A0A3S0XNA4_9PROT</name>
<organism evidence="2 3">
    <name type="scientific">Azospirillum doebereinerae</name>
    <dbReference type="NCBI Taxonomy" id="92933"/>
    <lineage>
        <taxon>Bacteria</taxon>
        <taxon>Pseudomonadati</taxon>
        <taxon>Pseudomonadota</taxon>
        <taxon>Alphaproteobacteria</taxon>
        <taxon>Rhodospirillales</taxon>
        <taxon>Azospirillaceae</taxon>
        <taxon>Azospirillum</taxon>
    </lineage>
</organism>
<feature type="compositionally biased region" description="Basic and acidic residues" evidence="1">
    <location>
        <begin position="97"/>
        <end position="107"/>
    </location>
</feature>